<accession>A0ABS8SDE4</accession>
<keyword evidence="2" id="KW-0812">Transmembrane</keyword>
<evidence type="ECO:0000256" key="2">
    <source>
        <dbReference type="SAM" id="Phobius"/>
    </source>
</evidence>
<keyword evidence="2" id="KW-1133">Transmembrane helix</keyword>
<evidence type="ECO:0000256" key="1">
    <source>
        <dbReference type="SAM" id="MobiDB-lite"/>
    </source>
</evidence>
<comment type="caution">
    <text evidence="3">The sequence shown here is derived from an EMBL/GenBank/DDBJ whole genome shotgun (WGS) entry which is preliminary data.</text>
</comment>
<protein>
    <submittedName>
        <fullName evidence="3">Uncharacterized protein</fullName>
    </submittedName>
</protein>
<feature type="transmembrane region" description="Helical" evidence="2">
    <location>
        <begin position="21"/>
        <end position="39"/>
    </location>
</feature>
<keyword evidence="4" id="KW-1185">Reference proteome</keyword>
<proteinExistence type="predicted"/>
<reference evidence="3 4" key="1">
    <citation type="journal article" date="2021" name="BMC Genomics">
        <title>Datura genome reveals duplications of psychoactive alkaloid biosynthetic genes and high mutation rate following tissue culture.</title>
        <authorList>
            <person name="Rajewski A."/>
            <person name="Carter-House D."/>
            <person name="Stajich J."/>
            <person name="Litt A."/>
        </authorList>
    </citation>
    <scope>NUCLEOTIDE SEQUENCE [LARGE SCALE GENOMIC DNA]</scope>
    <source>
        <strain evidence="3">AR-01</strain>
    </source>
</reference>
<name>A0ABS8SDE4_DATST</name>
<feature type="region of interest" description="Disordered" evidence="1">
    <location>
        <begin position="57"/>
        <end position="76"/>
    </location>
</feature>
<sequence>MSVKKFIRKHVNFGCIESMTYLITILRVEMLLFYLRIMISKPEFPDIPANVSLTAMADPTSSSLDDISSTDFKEEESSKHEGITFRYRASFSVPSVQGMERHIPRHAILKKKDFLVSKF</sequence>
<organism evidence="3 4">
    <name type="scientific">Datura stramonium</name>
    <name type="common">Jimsonweed</name>
    <name type="synonym">Common thornapple</name>
    <dbReference type="NCBI Taxonomy" id="4076"/>
    <lineage>
        <taxon>Eukaryota</taxon>
        <taxon>Viridiplantae</taxon>
        <taxon>Streptophyta</taxon>
        <taxon>Embryophyta</taxon>
        <taxon>Tracheophyta</taxon>
        <taxon>Spermatophyta</taxon>
        <taxon>Magnoliopsida</taxon>
        <taxon>eudicotyledons</taxon>
        <taxon>Gunneridae</taxon>
        <taxon>Pentapetalae</taxon>
        <taxon>asterids</taxon>
        <taxon>lamiids</taxon>
        <taxon>Solanales</taxon>
        <taxon>Solanaceae</taxon>
        <taxon>Solanoideae</taxon>
        <taxon>Datureae</taxon>
        <taxon>Datura</taxon>
    </lineage>
</organism>
<dbReference type="Proteomes" id="UP000823775">
    <property type="component" value="Unassembled WGS sequence"/>
</dbReference>
<evidence type="ECO:0000313" key="4">
    <source>
        <dbReference type="Proteomes" id="UP000823775"/>
    </source>
</evidence>
<evidence type="ECO:0000313" key="3">
    <source>
        <dbReference type="EMBL" id="MCD7456840.1"/>
    </source>
</evidence>
<feature type="compositionally biased region" description="Low complexity" evidence="1">
    <location>
        <begin position="58"/>
        <end position="70"/>
    </location>
</feature>
<dbReference type="EMBL" id="JACEIK010000426">
    <property type="protein sequence ID" value="MCD7456840.1"/>
    <property type="molecule type" value="Genomic_DNA"/>
</dbReference>
<keyword evidence="2" id="KW-0472">Membrane</keyword>
<gene>
    <name evidence="3" type="ORF">HAX54_033323</name>
</gene>